<dbReference type="Pfam" id="PF24741">
    <property type="entry name" value="AlkZ-rel"/>
    <property type="match status" value="1"/>
</dbReference>
<evidence type="ECO:0000313" key="2">
    <source>
        <dbReference type="Proteomes" id="UP000318509"/>
    </source>
</evidence>
<gene>
    <name evidence="1" type="ORF">E6H00_10630</name>
</gene>
<dbReference type="AlphaFoldDB" id="A0A537K079"/>
<comment type="caution">
    <text evidence="1">The sequence shown here is derived from an EMBL/GenBank/DDBJ whole genome shotgun (WGS) entry which is preliminary data.</text>
</comment>
<keyword evidence="1" id="KW-0238">DNA-binding</keyword>
<protein>
    <submittedName>
        <fullName evidence="1">Winged helix DNA-binding domain-containing protein</fullName>
    </submittedName>
</protein>
<evidence type="ECO:0000313" key="1">
    <source>
        <dbReference type="EMBL" id="TMI89160.1"/>
    </source>
</evidence>
<reference evidence="1 2" key="1">
    <citation type="journal article" date="2019" name="Nat. Microbiol.">
        <title>Mediterranean grassland soil C-N compound turnover is dependent on rainfall and depth, and is mediated by genomically divergent microorganisms.</title>
        <authorList>
            <person name="Diamond S."/>
            <person name="Andeer P.F."/>
            <person name="Li Z."/>
            <person name="Crits-Christoph A."/>
            <person name="Burstein D."/>
            <person name="Anantharaman K."/>
            <person name="Lane K.R."/>
            <person name="Thomas B.C."/>
            <person name="Pan C."/>
            <person name="Northen T.R."/>
            <person name="Banfield J.F."/>
        </authorList>
    </citation>
    <scope>NUCLEOTIDE SEQUENCE [LARGE SCALE GENOMIC DNA]</scope>
    <source>
        <strain evidence="1">NP_3</strain>
    </source>
</reference>
<dbReference type="InterPro" id="IPR056298">
    <property type="entry name" value="AlkZ-rel"/>
</dbReference>
<dbReference type="EMBL" id="VBAK01000129">
    <property type="protein sequence ID" value="TMI89160.1"/>
    <property type="molecule type" value="Genomic_DNA"/>
</dbReference>
<organism evidence="1 2">
    <name type="scientific">Candidatus Segetimicrobium genomatis</name>
    <dbReference type="NCBI Taxonomy" id="2569760"/>
    <lineage>
        <taxon>Bacteria</taxon>
        <taxon>Bacillati</taxon>
        <taxon>Candidatus Sysuimicrobiota</taxon>
        <taxon>Candidatus Sysuimicrobiia</taxon>
        <taxon>Candidatus Sysuimicrobiales</taxon>
        <taxon>Candidatus Segetimicrobiaceae</taxon>
        <taxon>Candidatus Segetimicrobium</taxon>
    </lineage>
</organism>
<accession>A0A537K079</accession>
<sequence>MSERVIRRLREQILRQHRVRSKSKAFRFIRTVGYCYAFTPGPGRLPSLFEVLDTRSDDRRWAWAWDWKDALPTEKRVFYGRILARKPTFISLEFLPHFFALTGNVGEPDDYLRLYEAGRLSALAKRVYEVVAAGGPLTTRQIRAAVEPDRRGSSARLLRALAELQNLFLLARIGEVGDNPGNYAYVWDLLARWLPDVAGRAAGISHRAAAAAVLEQYVRITGAPRPEEAAGLFGWPPSVLATAVGDLLGESVLDLARGPNGEDRLVLRTTLERLRRGRS</sequence>
<dbReference type="GO" id="GO:0003677">
    <property type="term" value="F:DNA binding"/>
    <property type="evidence" value="ECO:0007669"/>
    <property type="project" value="UniProtKB-KW"/>
</dbReference>
<proteinExistence type="predicted"/>
<dbReference type="Proteomes" id="UP000318509">
    <property type="component" value="Unassembled WGS sequence"/>
</dbReference>
<name>A0A537K079_9BACT</name>